<accession>Q6MIQ7</accession>
<keyword evidence="1" id="KW-0812">Transmembrane</keyword>
<keyword evidence="3" id="KW-1185">Reference proteome</keyword>
<keyword evidence="1" id="KW-0472">Membrane</keyword>
<evidence type="ECO:0000256" key="1">
    <source>
        <dbReference type="SAM" id="Phobius"/>
    </source>
</evidence>
<dbReference type="STRING" id="264462.Bd3094"/>
<evidence type="ECO:0000313" key="2">
    <source>
        <dbReference type="EMBL" id="CAE80856.1"/>
    </source>
</evidence>
<keyword evidence="1" id="KW-1133">Transmembrane helix</keyword>
<feature type="transmembrane region" description="Helical" evidence="1">
    <location>
        <begin position="33"/>
        <end position="53"/>
    </location>
</feature>
<dbReference type="AlphaFoldDB" id="Q6MIQ7"/>
<organism evidence="2 3">
    <name type="scientific">Bdellovibrio bacteriovorus (strain ATCC 15356 / DSM 50701 / NCIMB 9529 / HD100)</name>
    <dbReference type="NCBI Taxonomy" id="264462"/>
    <lineage>
        <taxon>Bacteria</taxon>
        <taxon>Pseudomonadati</taxon>
        <taxon>Bdellovibrionota</taxon>
        <taxon>Bdellovibrionia</taxon>
        <taxon>Bdellovibrionales</taxon>
        <taxon>Pseudobdellovibrionaceae</taxon>
        <taxon>Bdellovibrio</taxon>
    </lineage>
</organism>
<sequence>MTNFWTVEVYLQGRGPRAGPWTGVCYKVPMKSFPVILFSLAVFMIPALSWAGLKDIRPCLSEHIHEAMVLNKERKPLYMKLSNGKSKAVSDKLIWMERKLSVAVPFADAWAAPYQAAGIPILCQDFISMSETPKFQAQNPEGTDSLHNYRRPDIAGMKSRLLELYKAKAYMQLAEYADKQIIDLDQKPRYNCMVKHILESVRRMAALTPVHAQKSKAKNKVSSEFLSRTVLRSHIMLLDDSAEIDEVAAPLQAAGLPIVCRDVPYIPWP</sequence>
<reference evidence="2 3" key="1">
    <citation type="journal article" date="2004" name="Science">
        <title>A predator unmasked: life cycle of Bdellovibrio bacteriovorus from a genomic perspective.</title>
        <authorList>
            <person name="Rendulic S."/>
            <person name="Jagtap P."/>
            <person name="Rosinus A."/>
            <person name="Eppinger M."/>
            <person name="Baar C."/>
            <person name="Lanz C."/>
            <person name="Keller H."/>
            <person name="Lambert C."/>
            <person name="Evans K.J."/>
            <person name="Goesmann A."/>
            <person name="Meyer F."/>
            <person name="Sockett R.E."/>
            <person name="Schuster S.C."/>
        </authorList>
    </citation>
    <scope>NUCLEOTIDE SEQUENCE [LARGE SCALE GENOMIC DNA]</scope>
    <source>
        <strain evidence="3">ATCC 15356 / DSM 50701 / NCIMB 9529 / HD100</strain>
    </source>
</reference>
<protein>
    <submittedName>
        <fullName evidence="2">Uncharacterized protein</fullName>
    </submittedName>
</protein>
<evidence type="ECO:0000313" key="3">
    <source>
        <dbReference type="Proteomes" id="UP000008080"/>
    </source>
</evidence>
<gene>
    <name evidence="2" type="ordered locus">Bd3094</name>
</gene>
<proteinExistence type="predicted"/>
<dbReference type="EMBL" id="BX842654">
    <property type="protein sequence ID" value="CAE80856.1"/>
    <property type="molecule type" value="Genomic_DNA"/>
</dbReference>
<dbReference type="eggNOG" id="ENOG503474Q">
    <property type="taxonomic scope" value="Bacteria"/>
</dbReference>
<name>Q6MIQ7_BDEBA</name>
<dbReference type="Proteomes" id="UP000008080">
    <property type="component" value="Chromosome"/>
</dbReference>
<dbReference type="HOGENOM" id="CLU_1154623_0_0_7"/>
<dbReference type="KEGG" id="bba:Bd3094"/>